<gene>
    <name evidence="1" type="ORF">GCM10010255_39700</name>
</gene>
<protein>
    <submittedName>
        <fullName evidence="1">Uncharacterized protein</fullName>
    </submittedName>
</protein>
<name>A0ABP5VHF2_9ACTN</name>
<organism evidence="1 2">
    <name type="scientific">Streptomyces coeruleofuscus</name>
    <dbReference type="NCBI Taxonomy" id="66879"/>
    <lineage>
        <taxon>Bacteria</taxon>
        <taxon>Bacillati</taxon>
        <taxon>Actinomycetota</taxon>
        <taxon>Actinomycetes</taxon>
        <taxon>Kitasatosporales</taxon>
        <taxon>Streptomycetaceae</taxon>
        <taxon>Streptomyces</taxon>
    </lineage>
</organism>
<accession>A0ABP5VHF2</accession>
<evidence type="ECO:0000313" key="1">
    <source>
        <dbReference type="EMBL" id="GAA2402159.1"/>
    </source>
</evidence>
<evidence type="ECO:0000313" key="2">
    <source>
        <dbReference type="Proteomes" id="UP001499986"/>
    </source>
</evidence>
<proteinExistence type="predicted"/>
<dbReference type="Proteomes" id="UP001499986">
    <property type="component" value="Unassembled WGS sequence"/>
</dbReference>
<dbReference type="EMBL" id="BAAASE010000005">
    <property type="protein sequence ID" value="GAA2402159.1"/>
    <property type="molecule type" value="Genomic_DNA"/>
</dbReference>
<reference evidence="2" key="1">
    <citation type="journal article" date="2019" name="Int. J. Syst. Evol. Microbiol.">
        <title>The Global Catalogue of Microorganisms (GCM) 10K type strain sequencing project: providing services to taxonomists for standard genome sequencing and annotation.</title>
        <authorList>
            <consortium name="The Broad Institute Genomics Platform"/>
            <consortium name="The Broad Institute Genome Sequencing Center for Infectious Disease"/>
            <person name="Wu L."/>
            <person name="Ma J."/>
        </authorList>
    </citation>
    <scope>NUCLEOTIDE SEQUENCE [LARGE SCALE GENOMIC DNA]</scope>
    <source>
        <strain evidence="2">JCM 4358</strain>
    </source>
</reference>
<comment type="caution">
    <text evidence="1">The sequence shown here is derived from an EMBL/GenBank/DDBJ whole genome shotgun (WGS) entry which is preliminary data.</text>
</comment>
<keyword evidence="2" id="KW-1185">Reference proteome</keyword>
<sequence length="59" mass="5891">MNRTASWAIASIVSGVEPPDPPTPRFPGGSQEKVLLARPSFLMVGAGSVGSAATSAPAP</sequence>